<sequence>MRQDACPGGSRIIYGQWIQESGDSSFPETWPRRRPAGPPNPWCSWALTVSAETDRDRPANKKSLLLNAKGLSSYPARVSPAAENTGQNRGGDENTTESTTPAAMVSECIREHLDDAQLDDLLEQLRVRST</sequence>
<evidence type="ECO:0000256" key="1">
    <source>
        <dbReference type="SAM" id="MobiDB-lite"/>
    </source>
</evidence>
<protein>
    <submittedName>
        <fullName evidence="2">Uncharacterized protein</fullName>
    </submittedName>
</protein>
<dbReference type="KEGG" id="snep:Enr13x_48590"/>
<gene>
    <name evidence="2" type="ORF">Enr13x_48590</name>
</gene>
<evidence type="ECO:0000313" key="3">
    <source>
        <dbReference type="Proteomes" id="UP000319004"/>
    </source>
</evidence>
<organism evidence="2 3">
    <name type="scientific">Stieleria neptunia</name>
    <dbReference type="NCBI Taxonomy" id="2527979"/>
    <lineage>
        <taxon>Bacteria</taxon>
        <taxon>Pseudomonadati</taxon>
        <taxon>Planctomycetota</taxon>
        <taxon>Planctomycetia</taxon>
        <taxon>Pirellulales</taxon>
        <taxon>Pirellulaceae</taxon>
        <taxon>Stieleria</taxon>
    </lineage>
</organism>
<proteinExistence type="predicted"/>
<accession>A0A518HVV6</accession>
<name>A0A518HVV6_9BACT</name>
<keyword evidence="3" id="KW-1185">Reference proteome</keyword>
<dbReference type="EMBL" id="CP037423">
    <property type="protein sequence ID" value="QDV44986.1"/>
    <property type="molecule type" value="Genomic_DNA"/>
</dbReference>
<dbReference type="Proteomes" id="UP000319004">
    <property type="component" value="Chromosome"/>
</dbReference>
<evidence type="ECO:0000313" key="2">
    <source>
        <dbReference type="EMBL" id="QDV44986.1"/>
    </source>
</evidence>
<reference evidence="2 3" key="1">
    <citation type="submission" date="2019-03" db="EMBL/GenBank/DDBJ databases">
        <title>Deep-cultivation of Planctomycetes and their phenomic and genomic characterization uncovers novel biology.</title>
        <authorList>
            <person name="Wiegand S."/>
            <person name="Jogler M."/>
            <person name="Boedeker C."/>
            <person name="Pinto D."/>
            <person name="Vollmers J."/>
            <person name="Rivas-Marin E."/>
            <person name="Kohn T."/>
            <person name="Peeters S.H."/>
            <person name="Heuer A."/>
            <person name="Rast P."/>
            <person name="Oberbeckmann S."/>
            <person name="Bunk B."/>
            <person name="Jeske O."/>
            <person name="Meyerdierks A."/>
            <person name="Storesund J.E."/>
            <person name="Kallscheuer N."/>
            <person name="Luecker S."/>
            <person name="Lage O.M."/>
            <person name="Pohl T."/>
            <person name="Merkel B.J."/>
            <person name="Hornburger P."/>
            <person name="Mueller R.-W."/>
            <person name="Bruemmer F."/>
            <person name="Labrenz M."/>
            <person name="Spormann A.M."/>
            <person name="Op den Camp H."/>
            <person name="Overmann J."/>
            <person name="Amann R."/>
            <person name="Jetten M.S.M."/>
            <person name="Mascher T."/>
            <person name="Medema M.H."/>
            <person name="Devos D.P."/>
            <person name="Kaster A.-K."/>
            <person name="Ovreas L."/>
            <person name="Rohde M."/>
            <person name="Galperin M.Y."/>
            <person name="Jogler C."/>
        </authorList>
    </citation>
    <scope>NUCLEOTIDE SEQUENCE [LARGE SCALE GENOMIC DNA]</scope>
    <source>
        <strain evidence="2 3">Enr13</strain>
    </source>
</reference>
<dbReference type="AlphaFoldDB" id="A0A518HVV6"/>
<feature type="compositionally biased region" description="Polar residues" evidence="1">
    <location>
        <begin position="18"/>
        <end position="27"/>
    </location>
</feature>
<feature type="region of interest" description="Disordered" evidence="1">
    <location>
        <begin position="17"/>
        <end position="41"/>
    </location>
</feature>
<feature type="region of interest" description="Disordered" evidence="1">
    <location>
        <begin position="75"/>
        <end position="103"/>
    </location>
</feature>